<dbReference type="OrthoDB" id="3553547at2759"/>
<protein>
    <submittedName>
        <fullName evidence="3">Uncharacterized protein</fullName>
    </submittedName>
</protein>
<comment type="caution">
    <text evidence="3">The sequence shown here is derived from an EMBL/GenBank/DDBJ whole genome shotgun (WGS) entry which is preliminary data.</text>
</comment>
<feature type="compositionally biased region" description="Low complexity" evidence="2">
    <location>
        <begin position="64"/>
        <end position="75"/>
    </location>
</feature>
<dbReference type="EMBL" id="MCFA01000008">
    <property type="protein sequence ID" value="ORY18204.1"/>
    <property type="molecule type" value="Genomic_DNA"/>
</dbReference>
<feature type="region of interest" description="Disordered" evidence="2">
    <location>
        <begin position="37"/>
        <end position="100"/>
    </location>
</feature>
<evidence type="ECO:0000256" key="2">
    <source>
        <dbReference type="SAM" id="MobiDB-lite"/>
    </source>
</evidence>
<evidence type="ECO:0000256" key="1">
    <source>
        <dbReference type="SAM" id="Coils"/>
    </source>
</evidence>
<evidence type="ECO:0000313" key="3">
    <source>
        <dbReference type="EMBL" id="ORY18204.1"/>
    </source>
</evidence>
<feature type="compositionally biased region" description="Polar residues" evidence="2">
    <location>
        <begin position="83"/>
        <end position="100"/>
    </location>
</feature>
<name>A0A1Y2A6V7_9PLEO</name>
<accession>A0A1Y2A6V7</accession>
<sequence>MFQVDDRPRSASDLASLSLPVRSVQRLNTDSNAILTTLHDAKSTTRSETTQSCSPTEDIPKQNTQSSVSSPQSTPKNRPDVPQETSKSINHGGSTNTLESMPDTSILEKWVQHGPNIANCRMLILTARINLIKERHMCVQFEALVDSIMDRIVALRDAATTVETLASCIDDLVRLSKRLKDARESLKEQRRKTTDLEDQLSSQEYILTELEKQVYQNVDKELQTRLDMENSTHSDARESAIADSRSTIRKQQSPVEELYSRMGDLRIHLDRLSDFEADLRAEMDERDLLRAAGRLDISTDDEFFQQRKLERSQIQAELERAQVDVKHLKELCRSQGLEFEDVQFPNPLDEIYTETLFTTSAAPSSKILDNYEDRRERVNVWLTDPSKADEPQPLSTDPEVNISGPESDLRSEPESRLDCRDSDWVLARRPSSSIGMPAWKLGPPPGSALLKALLLESSSEGPMKHVRNQASHSSL</sequence>
<gene>
    <name evidence="3" type="ORF">BCR34DRAFT_583127</name>
</gene>
<feature type="compositionally biased region" description="Basic and acidic residues" evidence="2">
    <location>
        <begin position="407"/>
        <end position="417"/>
    </location>
</feature>
<reference evidence="3 4" key="1">
    <citation type="submission" date="2016-07" db="EMBL/GenBank/DDBJ databases">
        <title>Pervasive Adenine N6-methylation of Active Genes in Fungi.</title>
        <authorList>
            <consortium name="DOE Joint Genome Institute"/>
            <person name="Mondo S.J."/>
            <person name="Dannebaum R.O."/>
            <person name="Kuo R.C."/>
            <person name="Labutti K."/>
            <person name="Haridas S."/>
            <person name="Kuo A."/>
            <person name="Salamov A."/>
            <person name="Ahrendt S.R."/>
            <person name="Lipzen A."/>
            <person name="Sullivan W."/>
            <person name="Andreopoulos W.B."/>
            <person name="Clum A."/>
            <person name="Lindquist E."/>
            <person name="Daum C."/>
            <person name="Ramamoorthy G.K."/>
            <person name="Gryganskyi A."/>
            <person name="Culley D."/>
            <person name="Magnuson J.K."/>
            <person name="James T.Y."/>
            <person name="O'Malley M.A."/>
            <person name="Stajich J.E."/>
            <person name="Spatafora J.W."/>
            <person name="Visel A."/>
            <person name="Grigoriev I.V."/>
        </authorList>
    </citation>
    <scope>NUCLEOTIDE SEQUENCE [LARGE SCALE GENOMIC DNA]</scope>
    <source>
        <strain evidence="3 4">CBS 115471</strain>
    </source>
</reference>
<dbReference type="AlphaFoldDB" id="A0A1Y2A6V7"/>
<keyword evidence="1" id="KW-0175">Coiled coil</keyword>
<dbReference type="Proteomes" id="UP000193144">
    <property type="component" value="Unassembled WGS sequence"/>
</dbReference>
<keyword evidence="4" id="KW-1185">Reference proteome</keyword>
<feature type="compositionally biased region" description="Polar residues" evidence="2">
    <location>
        <begin position="46"/>
        <end position="55"/>
    </location>
</feature>
<feature type="region of interest" description="Disordered" evidence="2">
    <location>
        <begin position="383"/>
        <end position="417"/>
    </location>
</feature>
<evidence type="ECO:0000313" key="4">
    <source>
        <dbReference type="Proteomes" id="UP000193144"/>
    </source>
</evidence>
<organism evidence="3 4">
    <name type="scientific">Clohesyomyces aquaticus</name>
    <dbReference type="NCBI Taxonomy" id="1231657"/>
    <lineage>
        <taxon>Eukaryota</taxon>
        <taxon>Fungi</taxon>
        <taxon>Dikarya</taxon>
        <taxon>Ascomycota</taxon>
        <taxon>Pezizomycotina</taxon>
        <taxon>Dothideomycetes</taxon>
        <taxon>Pleosporomycetidae</taxon>
        <taxon>Pleosporales</taxon>
        <taxon>Lindgomycetaceae</taxon>
        <taxon>Clohesyomyces</taxon>
    </lineage>
</organism>
<proteinExistence type="predicted"/>
<feature type="coiled-coil region" evidence="1">
    <location>
        <begin position="169"/>
        <end position="199"/>
    </location>
</feature>
<dbReference type="STRING" id="1231657.A0A1Y2A6V7"/>